<reference evidence="1 2" key="1">
    <citation type="submission" date="2014-09" db="EMBL/GenBank/DDBJ databases">
        <title>Whole genome shotgun sequence of Escherichia vulneris NBRC 102420.</title>
        <authorList>
            <person name="Yoshida Y."/>
            <person name="Hosoyama A."/>
            <person name="Tsuchikane K."/>
            <person name="Ohji S."/>
            <person name="Ichikawa N."/>
            <person name="Kimura A."/>
            <person name="Yamazoe A."/>
            <person name="Ezaki T."/>
            <person name="Fujita N."/>
        </authorList>
    </citation>
    <scope>NUCLEOTIDE SEQUENCE [LARGE SCALE GENOMIC DNA]</scope>
    <source>
        <strain evidence="1 2">NBRC 102420</strain>
    </source>
</reference>
<keyword evidence="2" id="KW-1185">Reference proteome</keyword>
<organism evidence="1 2">
    <name type="scientific">Pseudescherichia vulneris NBRC 102420</name>
    <dbReference type="NCBI Taxonomy" id="1115515"/>
    <lineage>
        <taxon>Bacteria</taxon>
        <taxon>Pseudomonadati</taxon>
        <taxon>Pseudomonadota</taxon>
        <taxon>Gammaproteobacteria</taxon>
        <taxon>Enterobacterales</taxon>
        <taxon>Enterobacteriaceae</taxon>
        <taxon>Pseudescherichia</taxon>
    </lineage>
</organism>
<dbReference type="AlphaFoldDB" id="A0A090VA11"/>
<dbReference type="InterPro" id="IPR016918">
    <property type="entry name" value="UCP029394"/>
</dbReference>
<gene>
    <name evidence="1" type="ORF">EV102420_30_00510</name>
</gene>
<dbReference type="EMBL" id="BBMZ01000030">
    <property type="protein sequence ID" value="GAL60164.1"/>
    <property type="molecule type" value="Genomic_DNA"/>
</dbReference>
<dbReference type="eggNOG" id="COG4460">
    <property type="taxonomic scope" value="Bacteria"/>
</dbReference>
<evidence type="ECO:0000313" key="1">
    <source>
        <dbReference type="EMBL" id="GAL60164.1"/>
    </source>
</evidence>
<dbReference type="Proteomes" id="UP000029462">
    <property type="component" value="Unassembled WGS sequence"/>
</dbReference>
<evidence type="ECO:0000313" key="2">
    <source>
        <dbReference type="Proteomes" id="UP000029462"/>
    </source>
</evidence>
<dbReference type="RefSeq" id="WP_042395172.1">
    <property type="nucleotide sequence ID" value="NZ_BBMZ01000030.1"/>
</dbReference>
<proteinExistence type="predicted"/>
<dbReference type="SUPFAM" id="SSF54427">
    <property type="entry name" value="NTF2-like"/>
    <property type="match status" value="1"/>
</dbReference>
<dbReference type="PIRSF" id="PIRSF029394">
    <property type="entry name" value="UCP029394"/>
    <property type="match status" value="1"/>
</dbReference>
<dbReference type="STRING" id="1115515.EV102420_30_00510"/>
<sequence>MNRYFQEVVDAHELIGHWLGDETAAIEVCETLLARFSPAYSMVTPGGAMLDFTALNAFFRGQRGAKKGLQIAIENMQLVAESAEGATVTYQERQQLPGQNATLRFSTVVFESEPDGMLRWRHLHETALPTP</sequence>
<dbReference type="Gene3D" id="3.10.450.50">
    <property type="match status" value="1"/>
</dbReference>
<dbReference type="OrthoDB" id="8912060at2"/>
<evidence type="ECO:0008006" key="3">
    <source>
        <dbReference type="Google" id="ProtNLM"/>
    </source>
</evidence>
<accession>A0A090VA11</accession>
<name>A0A090VA11_PSEVU</name>
<comment type="caution">
    <text evidence="1">The sequence shown here is derived from an EMBL/GenBank/DDBJ whole genome shotgun (WGS) entry which is preliminary data.</text>
</comment>
<protein>
    <recommendedName>
        <fullName evidence="3">DUF4440 domain-containing protein</fullName>
    </recommendedName>
</protein>
<dbReference type="InterPro" id="IPR032710">
    <property type="entry name" value="NTF2-like_dom_sf"/>
</dbReference>